<dbReference type="InterPro" id="IPR036855">
    <property type="entry name" value="Znf_CCCH_sf"/>
</dbReference>
<dbReference type="InterPro" id="IPR000571">
    <property type="entry name" value="Znf_CCCH"/>
</dbReference>
<dbReference type="OrthoDB" id="1928519at2759"/>
<keyword evidence="1 5" id="KW-0479">Metal-binding</keyword>
<evidence type="ECO:0000256" key="5">
    <source>
        <dbReference type="PROSITE-ProRule" id="PRU00723"/>
    </source>
</evidence>
<dbReference type="GO" id="GO:0003677">
    <property type="term" value="F:DNA binding"/>
    <property type="evidence" value="ECO:0007669"/>
    <property type="project" value="UniProtKB-KW"/>
</dbReference>
<name>A0A830CFQ2_9LAMI</name>
<dbReference type="Proteomes" id="UP000653305">
    <property type="component" value="Unassembled WGS sequence"/>
</dbReference>
<dbReference type="GO" id="GO:0008270">
    <property type="term" value="F:zinc ion binding"/>
    <property type="evidence" value="ECO:0007669"/>
    <property type="project" value="UniProtKB-KW"/>
</dbReference>
<dbReference type="PANTHER" id="PTHR33400">
    <property type="entry name" value="ZINC FINGER CCCH DOMAIN-CONTAINING PROTEIN 6-RELATED"/>
    <property type="match status" value="1"/>
</dbReference>
<keyword evidence="8" id="KW-1185">Reference proteome</keyword>
<keyword evidence="4" id="KW-0238">DNA-binding</keyword>
<evidence type="ECO:0000256" key="3">
    <source>
        <dbReference type="ARBA" id="ARBA00022833"/>
    </source>
</evidence>
<sequence>MGSDDNLPPGFEGAQPANPWTARLSQIPLIKWKRPLRFQLNIDWQVVAGEESREIEIQNRREMRVLEAIYPRPSAIPPNPCELANVEDPTNDECTPVVPITPIEDEDAAIDSTSYDTHNTPTPANTNPMIISAQAALTSVTGQANNSNNNNNNNNMIDPGLLIKILSDPKMIEQLMSNRSPHYIPSPRPPQQQINPFVNRRDPLPSHALAPRPMMPPPGPFYPPRNINIHPPLPPHVPDPIPGPGQSLGAPLPVTRDMNYFKSLIQQHGGERRENGPAQFAHPATSSQEHHVNAMMMMKPREMTKPKIMKPCIYFNSPKGCRNGPDCSFQHEIVPSAQQRVGSGIPEVQSTKRAKLDGEITGL</sequence>
<dbReference type="PANTHER" id="PTHR33400:SF2">
    <property type="entry name" value="ZINC FINGER CCCH DOMAIN-CONTAINING PROTEIN 6"/>
    <property type="match status" value="1"/>
</dbReference>
<evidence type="ECO:0000313" key="7">
    <source>
        <dbReference type="EMBL" id="GFP95194.1"/>
    </source>
</evidence>
<comment type="caution">
    <text evidence="7">The sequence shown here is derived from an EMBL/GenBank/DDBJ whole genome shotgun (WGS) entry which is preliminary data.</text>
</comment>
<dbReference type="PROSITE" id="PS50103">
    <property type="entry name" value="ZF_C3H1"/>
    <property type="match status" value="1"/>
</dbReference>
<accession>A0A830CFQ2</accession>
<evidence type="ECO:0000256" key="2">
    <source>
        <dbReference type="ARBA" id="ARBA00022771"/>
    </source>
</evidence>
<proteinExistence type="predicted"/>
<dbReference type="AlphaFoldDB" id="A0A830CFQ2"/>
<keyword evidence="3 5" id="KW-0862">Zinc</keyword>
<feature type="zinc finger region" description="C3H1-type" evidence="5">
    <location>
        <begin position="306"/>
        <end position="334"/>
    </location>
</feature>
<reference evidence="7" key="1">
    <citation type="submission" date="2020-07" db="EMBL/GenBank/DDBJ databases">
        <title>Ethylene signaling mediates host invasion by parasitic plants.</title>
        <authorList>
            <person name="Yoshida S."/>
        </authorList>
    </citation>
    <scope>NUCLEOTIDE SEQUENCE</scope>
    <source>
        <strain evidence="7">Okayama</strain>
    </source>
</reference>
<evidence type="ECO:0000256" key="1">
    <source>
        <dbReference type="ARBA" id="ARBA00022723"/>
    </source>
</evidence>
<keyword evidence="2 5" id="KW-0863">Zinc-finger</keyword>
<organism evidence="7 8">
    <name type="scientific">Phtheirospermum japonicum</name>
    <dbReference type="NCBI Taxonomy" id="374723"/>
    <lineage>
        <taxon>Eukaryota</taxon>
        <taxon>Viridiplantae</taxon>
        <taxon>Streptophyta</taxon>
        <taxon>Embryophyta</taxon>
        <taxon>Tracheophyta</taxon>
        <taxon>Spermatophyta</taxon>
        <taxon>Magnoliopsida</taxon>
        <taxon>eudicotyledons</taxon>
        <taxon>Gunneridae</taxon>
        <taxon>Pentapetalae</taxon>
        <taxon>asterids</taxon>
        <taxon>lamiids</taxon>
        <taxon>Lamiales</taxon>
        <taxon>Orobanchaceae</taxon>
        <taxon>Orobanchaceae incertae sedis</taxon>
        <taxon>Phtheirospermum</taxon>
    </lineage>
</organism>
<feature type="domain" description="C3H1-type" evidence="6">
    <location>
        <begin position="306"/>
        <end position="334"/>
    </location>
</feature>
<dbReference type="SUPFAM" id="SSF90229">
    <property type="entry name" value="CCCH zinc finger"/>
    <property type="match status" value="1"/>
</dbReference>
<dbReference type="EMBL" id="BMAC01000376">
    <property type="protein sequence ID" value="GFP95194.1"/>
    <property type="molecule type" value="Genomic_DNA"/>
</dbReference>
<evidence type="ECO:0000259" key="6">
    <source>
        <dbReference type="PROSITE" id="PS50103"/>
    </source>
</evidence>
<evidence type="ECO:0000256" key="4">
    <source>
        <dbReference type="ARBA" id="ARBA00023125"/>
    </source>
</evidence>
<protein>
    <submittedName>
        <fullName evidence="7">Zinc finger CCCH domain-containing protein 6</fullName>
    </submittedName>
</protein>
<evidence type="ECO:0000313" key="8">
    <source>
        <dbReference type="Proteomes" id="UP000653305"/>
    </source>
</evidence>
<gene>
    <name evidence="7" type="ORF">PHJA_001663800</name>
</gene>